<dbReference type="EC" id="2.8.5.2" evidence="2"/>
<evidence type="ECO:0000313" key="16">
    <source>
        <dbReference type="EMBL" id="SFV69624.1"/>
    </source>
</evidence>
<dbReference type="EMBL" id="FPHJ01000068">
    <property type="protein sequence ID" value="SFV69624.1"/>
    <property type="molecule type" value="Genomic_DNA"/>
</dbReference>
<dbReference type="NCBIfam" id="TIGR04484">
    <property type="entry name" value="thiosulf_SoxA"/>
    <property type="match status" value="1"/>
</dbReference>
<dbReference type="InterPro" id="IPR025710">
    <property type="entry name" value="SoxA"/>
</dbReference>
<dbReference type="GO" id="GO:0070069">
    <property type="term" value="C:cytochrome complex"/>
    <property type="evidence" value="ECO:0007669"/>
    <property type="project" value="InterPro"/>
</dbReference>
<organism evidence="16">
    <name type="scientific">hydrothermal vent metagenome</name>
    <dbReference type="NCBI Taxonomy" id="652676"/>
    <lineage>
        <taxon>unclassified sequences</taxon>
        <taxon>metagenomes</taxon>
        <taxon>ecological metagenomes</taxon>
    </lineage>
</organism>
<dbReference type="PIRSF" id="PIRSF038455">
    <property type="entry name" value="SoxA"/>
    <property type="match status" value="1"/>
</dbReference>
<accession>A0A1W1CUY3</accession>
<evidence type="ECO:0000256" key="10">
    <source>
        <dbReference type="ARBA" id="ARBA00022982"/>
    </source>
</evidence>
<gene>
    <name evidence="16" type="ORF">MNB_SUP05-5-434</name>
</gene>
<evidence type="ECO:0000256" key="8">
    <source>
        <dbReference type="ARBA" id="ARBA00022729"/>
    </source>
</evidence>
<dbReference type="Pfam" id="PF21342">
    <property type="entry name" value="SoxA-TsdA_cyt-c"/>
    <property type="match status" value="1"/>
</dbReference>
<dbReference type="GO" id="GO:0046872">
    <property type="term" value="F:metal ion binding"/>
    <property type="evidence" value="ECO:0007669"/>
    <property type="project" value="UniProtKB-KW"/>
</dbReference>
<dbReference type="GO" id="GO:0019417">
    <property type="term" value="P:sulfur oxidation"/>
    <property type="evidence" value="ECO:0007669"/>
    <property type="project" value="InterPro"/>
</dbReference>
<evidence type="ECO:0000256" key="4">
    <source>
        <dbReference type="ARBA" id="ARBA00022448"/>
    </source>
</evidence>
<evidence type="ECO:0000256" key="7">
    <source>
        <dbReference type="ARBA" id="ARBA00022723"/>
    </source>
</evidence>
<evidence type="ECO:0000259" key="15">
    <source>
        <dbReference type="Pfam" id="PF21342"/>
    </source>
</evidence>
<keyword evidence="8" id="KW-0732">Signal</keyword>
<comment type="catalytic activity">
    <reaction evidence="13">
        <text>L-cysteinyl-[SoxY protein] + thiosulfate + 2 Fe(III)-[cytochrome c] = S-sulfosulfanyl-L-cysteinyl-[SoxY protein] + 2 Fe(II)-[cytochrome c] + 2 H(+)</text>
        <dbReference type="Rhea" id="RHEA:56720"/>
        <dbReference type="Rhea" id="RHEA-COMP:10350"/>
        <dbReference type="Rhea" id="RHEA-COMP:14328"/>
        <dbReference type="Rhea" id="RHEA-COMP:14399"/>
        <dbReference type="Rhea" id="RHEA-COMP:14691"/>
        <dbReference type="ChEBI" id="CHEBI:15378"/>
        <dbReference type="ChEBI" id="CHEBI:29033"/>
        <dbReference type="ChEBI" id="CHEBI:29034"/>
        <dbReference type="ChEBI" id="CHEBI:29950"/>
        <dbReference type="ChEBI" id="CHEBI:33542"/>
        <dbReference type="ChEBI" id="CHEBI:139321"/>
        <dbReference type="EC" id="2.8.5.2"/>
    </reaction>
</comment>
<dbReference type="GO" id="GO:0016740">
    <property type="term" value="F:transferase activity"/>
    <property type="evidence" value="ECO:0007669"/>
    <property type="project" value="UniProtKB-KW"/>
</dbReference>
<evidence type="ECO:0000256" key="13">
    <source>
        <dbReference type="ARBA" id="ARBA00048077"/>
    </source>
</evidence>
<protein>
    <recommendedName>
        <fullName evidence="3">L-cysteine S-thiosulfotransferase subunit SoxA</fullName>
        <ecNumber evidence="2">2.8.5.2</ecNumber>
    </recommendedName>
</protein>
<evidence type="ECO:0000256" key="2">
    <source>
        <dbReference type="ARBA" id="ARBA00012408"/>
    </source>
</evidence>
<dbReference type="AlphaFoldDB" id="A0A1W1CUY3"/>
<keyword evidence="11" id="KW-0408">Iron</keyword>
<dbReference type="InterPro" id="IPR036909">
    <property type="entry name" value="Cyt_c-like_dom_sf"/>
</dbReference>
<keyword evidence="4" id="KW-0813">Transport</keyword>
<keyword evidence="9" id="KW-0574">Periplasm</keyword>
<feature type="domain" description="Cytochrome c" evidence="15">
    <location>
        <begin position="80"/>
        <end position="162"/>
    </location>
</feature>
<keyword evidence="5" id="KW-0349">Heme</keyword>
<evidence type="ECO:0000256" key="1">
    <source>
        <dbReference type="ARBA" id="ARBA00004418"/>
    </source>
</evidence>
<proteinExistence type="inferred from homology"/>
<evidence type="ECO:0000256" key="9">
    <source>
        <dbReference type="ARBA" id="ARBA00022764"/>
    </source>
</evidence>
<name>A0A1W1CUY3_9ZZZZ</name>
<evidence type="ECO:0000256" key="12">
    <source>
        <dbReference type="ARBA" id="ARBA00025746"/>
    </source>
</evidence>
<keyword evidence="6" id="KW-0808">Transferase</keyword>
<dbReference type="GO" id="GO:0042597">
    <property type="term" value="C:periplasmic space"/>
    <property type="evidence" value="ECO:0007669"/>
    <property type="project" value="UniProtKB-SubCell"/>
</dbReference>
<evidence type="ECO:0000256" key="11">
    <source>
        <dbReference type="ARBA" id="ARBA00023004"/>
    </source>
</evidence>
<dbReference type="SUPFAM" id="SSF46626">
    <property type="entry name" value="Cytochrome c"/>
    <property type="match status" value="2"/>
</dbReference>
<evidence type="ECO:0000256" key="6">
    <source>
        <dbReference type="ARBA" id="ARBA00022679"/>
    </source>
</evidence>
<dbReference type="GO" id="GO:0016669">
    <property type="term" value="F:oxidoreductase activity, acting on a sulfur group of donors, cytochrome as acceptor"/>
    <property type="evidence" value="ECO:0007669"/>
    <property type="project" value="InterPro"/>
</dbReference>
<dbReference type="GO" id="GO:0020037">
    <property type="term" value="F:heme binding"/>
    <property type="evidence" value="ECO:0007669"/>
    <property type="project" value="InterPro"/>
</dbReference>
<evidence type="ECO:0000256" key="3">
    <source>
        <dbReference type="ARBA" id="ARBA00019364"/>
    </source>
</evidence>
<sequence length="288" mass="32612">MNKIKTIITMVALLSSTIVMSAQSSAVQEDIDAFQKHFKTKFPNLELNDFSKGPYAMNKDKLLQFENIMEFPPFEDSVDEGEKLWNTPFKNGKTYSSCFTGPVSKIRTQFPRWNSETGKVETLEAMLQKCRLDNGEKKISWKKGKLAFISAYLTTSAKGEKINVIVPNDDDRALEAYNTGKRFYYAKRGQLNLSCADCHVTNAGKRIRGDTLSPALGQITHFPVWRGKWAREAKNGNGFGTIQRRFGGCNEQVRAKPFKAQGKEYTNLEYFLTAMSNGMEISGTEYRQ</sequence>
<keyword evidence="7" id="KW-0479">Metal-binding</keyword>
<dbReference type="GO" id="GO:0009055">
    <property type="term" value="F:electron transfer activity"/>
    <property type="evidence" value="ECO:0007669"/>
    <property type="project" value="InterPro"/>
</dbReference>
<comment type="subcellular location">
    <subcellularLocation>
        <location evidence="1">Periplasm</location>
    </subcellularLocation>
</comment>
<evidence type="ECO:0000256" key="14">
    <source>
        <dbReference type="ARBA" id="ARBA00048423"/>
    </source>
</evidence>
<comment type="catalytic activity">
    <reaction evidence="14">
        <text>S-sulfanyl-L-cysteinyl-[SoxY protein] + thiosulfate + 2 Fe(III)-[cytochrome c] = S-(2-sulfodisulfanyl)-L-cysteinyl-[SoxY protein] + 2 Fe(II)-[cytochrome c] + 2 H(+)</text>
        <dbReference type="Rhea" id="RHEA:51224"/>
        <dbReference type="Rhea" id="RHEA-COMP:10350"/>
        <dbReference type="Rhea" id="RHEA-COMP:14399"/>
        <dbReference type="Rhea" id="RHEA-COMP:14689"/>
        <dbReference type="Rhea" id="RHEA-COMP:14690"/>
        <dbReference type="ChEBI" id="CHEBI:15378"/>
        <dbReference type="ChEBI" id="CHEBI:29033"/>
        <dbReference type="ChEBI" id="CHEBI:29034"/>
        <dbReference type="ChEBI" id="CHEBI:33542"/>
        <dbReference type="ChEBI" id="CHEBI:61963"/>
        <dbReference type="ChEBI" id="CHEBI:140664"/>
        <dbReference type="EC" id="2.8.5.2"/>
    </reaction>
</comment>
<comment type="similarity">
    <text evidence="12">Belongs to the SoxA family.</text>
</comment>
<dbReference type="Gene3D" id="1.10.760.10">
    <property type="entry name" value="Cytochrome c-like domain"/>
    <property type="match status" value="2"/>
</dbReference>
<keyword evidence="10" id="KW-0249">Electron transport</keyword>
<dbReference type="InterPro" id="IPR009056">
    <property type="entry name" value="Cyt_c-like_dom"/>
</dbReference>
<evidence type="ECO:0000256" key="5">
    <source>
        <dbReference type="ARBA" id="ARBA00022617"/>
    </source>
</evidence>
<reference evidence="16" key="1">
    <citation type="submission" date="2016-10" db="EMBL/GenBank/DDBJ databases">
        <authorList>
            <person name="de Groot N.N."/>
        </authorList>
    </citation>
    <scope>NUCLEOTIDE SEQUENCE</scope>
</reference>